<feature type="region of interest" description="Disordered" evidence="1">
    <location>
        <begin position="125"/>
        <end position="154"/>
    </location>
</feature>
<reference evidence="2" key="1">
    <citation type="submission" date="2020-03" db="EMBL/GenBank/DDBJ databases">
        <authorList>
            <person name="Weist P."/>
        </authorList>
    </citation>
    <scope>NUCLEOTIDE SEQUENCE</scope>
</reference>
<feature type="non-terminal residue" evidence="2">
    <location>
        <position position="271"/>
    </location>
</feature>
<dbReference type="AlphaFoldDB" id="A0A9N7UQM5"/>
<proteinExistence type="predicted"/>
<evidence type="ECO:0000256" key="1">
    <source>
        <dbReference type="SAM" id="MobiDB-lite"/>
    </source>
</evidence>
<feature type="compositionally biased region" description="Basic and acidic residues" evidence="1">
    <location>
        <begin position="241"/>
        <end position="264"/>
    </location>
</feature>
<dbReference type="Proteomes" id="UP001153269">
    <property type="component" value="Unassembled WGS sequence"/>
</dbReference>
<feature type="region of interest" description="Disordered" evidence="1">
    <location>
        <begin position="228"/>
        <end position="271"/>
    </location>
</feature>
<dbReference type="EMBL" id="CADEAL010001968">
    <property type="protein sequence ID" value="CAB1437007.1"/>
    <property type="molecule type" value="Genomic_DNA"/>
</dbReference>
<organism evidence="2 3">
    <name type="scientific">Pleuronectes platessa</name>
    <name type="common">European plaice</name>
    <dbReference type="NCBI Taxonomy" id="8262"/>
    <lineage>
        <taxon>Eukaryota</taxon>
        <taxon>Metazoa</taxon>
        <taxon>Chordata</taxon>
        <taxon>Craniata</taxon>
        <taxon>Vertebrata</taxon>
        <taxon>Euteleostomi</taxon>
        <taxon>Actinopterygii</taxon>
        <taxon>Neopterygii</taxon>
        <taxon>Teleostei</taxon>
        <taxon>Neoteleostei</taxon>
        <taxon>Acanthomorphata</taxon>
        <taxon>Carangaria</taxon>
        <taxon>Pleuronectiformes</taxon>
        <taxon>Pleuronectoidei</taxon>
        <taxon>Pleuronectidae</taxon>
        <taxon>Pleuronectes</taxon>
    </lineage>
</organism>
<accession>A0A9N7UQM5</accession>
<evidence type="ECO:0000313" key="3">
    <source>
        <dbReference type="Proteomes" id="UP001153269"/>
    </source>
</evidence>
<sequence length="271" mass="30391">KKELCARNCDRKRALKGFWKSRGDLDEEDWMFDNGRTAQQLPSEPEGKPMLLAKGQNILSLLVRGKCFDVPVDCAGLTPRVTFPRGAAGRHHSYSHELLFFKRLRYEPLLGRTISVCQTLDSEPTQTLNQLTRPGGTSPDEERDTKGAEGDAAARRTSAALLNAHTRTSLASSGPARERDQVNPSGLRSCTDYRSAAESHSPLNPGGEEEMKKLQRGSWEMRSRLIRQRGRWRESAALPFETREGGEKKRGVSEEEEEERKVKGEVWGSLL</sequence>
<gene>
    <name evidence="2" type="ORF">PLEPLA_LOCUS25040</name>
</gene>
<keyword evidence="3" id="KW-1185">Reference proteome</keyword>
<evidence type="ECO:0000313" key="2">
    <source>
        <dbReference type="EMBL" id="CAB1437007.1"/>
    </source>
</evidence>
<name>A0A9N7UQM5_PLEPL</name>
<comment type="caution">
    <text evidence="2">The sequence shown here is derived from an EMBL/GenBank/DDBJ whole genome shotgun (WGS) entry which is preliminary data.</text>
</comment>
<feature type="region of interest" description="Disordered" evidence="1">
    <location>
        <begin position="166"/>
        <end position="216"/>
    </location>
</feature>
<feature type="compositionally biased region" description="Basic and acidic residues" evidence="1">
    <location>
        <begin position="143"/>
        <end position="154"/>
    </location>
</feature>
<protein>
    <submittedName>
        <fullName evidence="2">Uncharacterized protein</fullName>
    </submittedName>
</protein>